<dbReference type="InterPro" id="IPR025376">
    <property type="entry name" value="CD1107-like_dom"/>
</dbReference>
<evidence type="ECO:0000256" key="1">
    <source>
        <dbReference type="SAM" id="MobiDB-lite"/>
    </source>
</evidence>
<organism evidence="5 6">
    <name type="scientific">Dehalobacterium formicoaceticum</name>
    <dbReference type="NCBI Taxonomy" id="51515"/>
    <lineage>
        <taxon>Bacteria</taxon>
        <taxon>Bacillati</taxon>
        <taxon>Bacillota</taxon>
        <taxon>Clostridia</taxon>
        <taxon>Eubacteriales</taxon>
        <taxon>Peptococcaceae</taxon>
        <taxon>Dehalobacterium</taxon>
    </lineage>
</organism>
<accession>A0ABT1Y849</accession>
<name>A0ABT1Y849_9FIRM</name>
<dbReference type="Pfam" id="PF14283">
    <property type="entry name" value="CD1107-like"/>
    <property type="match status" value="2"/>
</dbReference>
<keyword evidence="3" id="KW-0732">Signal</keyword>
<keyword evidence="2" id="KW-1133">Transmembrane helix</keyword>
<feature type="region of interest" description="Disordered" evidence="1">
    <location>
        <begin position="122"/>
        <end position="152"/>
    </location>
</feature>
<keyword evidence="6" id="KW-1185">Reference proteome</keyword>
<feature type="transmembrane region" description="Helical" evidence="2">
    <location>
        <begin position="153"/>
        <end position="174"/>
    </location>
</feature>
<feature type="signal peptide" evidence="3">
    <location>
        <begin position="1"/>
        <end position="28"/>
    </location>
</feature>
<dbReference type="Proteomes" id="UP001524944">
    <property type="component" value="Unassembled WGS sequence"/>
</dbReference>
<feature type="chain" id="PRO_5047097047" evidence="3">
    <location>
        <begin position="29"/>
        <end position="217"/>
    </location>
</feature>
<gene>
    <name evidence="5" type="ORF">NVS47_16370</name>
</gene>
<feature type="region of interest" description="Disordered" evidence="1">
    <location>
        <begin position="31"/>
        <end position="61"/>
    </location>
</feature>
<keyword evidence="2" id="KW-0472">Membrane</keyword>
<evidence type="ECO:0000313" key="6">
    <source>
        <dbReference type="Proteomes" id="UP001524944"/>
    </source>
</evidence>
<evidence type="ECO:0000313" key="5">
    <source>
        <dbReference type="EMBL" id="MCR6547063.1"/>
    </source>
</evidence>
<feature type="region of interest" description="Disordered" evidence="1">
    <location>
        <begin position="193"/>
        <end position="217"/>
    </location>
</feature>
<feature type="compositionally biased region" description="Pro residues" evidence="1">
    <location>
        <begin position="128"/>
        <end position="143"/>
    </location>
</feature>
<protein>
    <submittedName>
        <fullName evidence="5">DUF4366 domain-containing protein</fullName>
    </submittedName>
</protein>
<evidence type="ECO:0000256" key="2">
    <source>
        <dbReference type="SAM" id="Phobius"/>
    </source>
</evidence>
<reference evidence="5 6" key="1">
    <citation type="submission" date="2022-08" db="EMBL/GenBank/DDBJ databases">
        <title>Proteogenomics of the novel Dehalobacterium formicoaceticum strain EZ94 highlights a key role of methyltransferases during anaerobic dichloromethane degradation.</title>
        <authorList>
            <person name="Wasmund K."/>
        </authorList>
    </citation>
    <scope>NUCLEOTIDE SEQUENCE [LARGE SCALE GENOMIC DNA]</scope>
    <source>
        <strain evidence="5 6">EZ94</strain>
    </source>
</reference>
<comment type="caution">
    <text evidence="5">The sequence shown here is derived from an EMBL/GenBank/DDBJ whole genome shotgun (WGS) entry which is preliminary data.</text>
</comment>
<feature type="domain" description="Mobile element protein CD1107-like" evidence="4">
    <location>
        <begin position="133"/>
        <end position="181"/>
    </location>
</feature>
<evidence type="ECO:0000256" key="3">
    <source>
        <dbReference type="SAM" id="SignalP"/>
    </source>
</evidence>
<proteinExistence type="predicted"/>
<sequence length="217" mass="23547">MKNKKIRILTALFAVVLCMAAFPLTAYAGGGETEPPAETKAPEPEQPANPNPVSLTPDGNLTLVDDIEGEQSEDKQFITVVTKNGNYFYIIIDRAGDTDNVYFLNMVDETDLLALIEDMDTVPQTPTVTPPADPEPDPQPTTEPEPEPEKKGGAGGILIFLVVLVAAGGAFYYFKIFKPKQAVQGGTDLSELDELDFDDGDDEYLSAEANEQEDDTE</sequence>
<feature type="domain" description="Mobile element protein CD1107-like" evidence="4">
    <location>
        <begin position="55"/>
        <end position="124"/>
    </location>
</feature>
<keyword evidence="2" id="KW-0812">Transmembrane</keyword>
<evidence type="ECO:0000259" key="4">
    <source>
        <dbReference type="Pfam" id="PF14283"/>
    </source>
</evidence>
<dbReference type="EMBL" id="JANPWE010000019">
    <property type="protein sequence ID" value="MCR6547063.1"/>
    <property type="molecule type" value="Genomic_DNA"/>
</dbReference>
<dbReference type="RefSeq" id="WP_257914201.1">
    <property type="nucleotide sequence ID" value="NZ_JANPWE010000019.1"/>
</dbReference>